<feature type="coiled-coil region" evidence="1">
    <location>
        <begin position="236"/>
        <end position="270"/>
    </location>
</feature>
<feature type="domain" description="M23ase beta-sheet core" evidence="2">
    <location>
        <begin position="332"/>
        <end position="424"/>
    </location>
</feature>
<comment type="caution">
    <text evidence="3">The sequence shown here is derived from an EMBL/GenBank/DDBJ whole genome shotgun (WGS) entry which is preliminary data.</text>
</comment>
<feature type="coiled-coil region" evidence="1">
    <location>
        <begin position="50"/>
        <end position="140"/>
    </location>
</feature>
<evidence type="ECO:0000313" key="4">
    <source>
        <dbReference type="Proteomes" id="UP000229315"/>
    </source>
</evidence>
<dbReference type="InterPro" id="IPR050570">
    <property type="entry name" value="Cell_wall_metabolism_enzyme"/>
</dbReference>
<sequence>MKPLPALLMRLRSSLNVSRGFGFATQAVFGGLFLGALFFLSSVITHAETVAELQQKINDWNSQIASLEAEIAAYEEDLEKIGADRKTLESEIARLDLSRKKIATDIAVTRNRISATSLELQELEIEIEDKIQKSNAGKETIKESLRTISRIDDISIVEHFLSGVSFSKAWEDVDRLRRVQTVLNEEIKELLVIQQALEQNRGEVIEKQGALISFSKELSGQRSVLDETRRSQSTILSRTKNEEAEYQKLLQEKREAREQLESDLKAFESQLQYTLNPSSIPAVGSGILSFPLDTAVMLRCKDRERTYGNIYCITQYFGNTAFAQSGAYNGQGHNGIDFGASTGTKVISALAGIVEGVGDTDVAPGCYSYGKWVLVKHNNGLSTLYAHLSHISVSKGDAVGTGGLVGYSGNTGYSTGPHLHFTLFASDGVEVKNLRDWYIANGRSPSTGCAKGGVSIPVAPTQAYLNPFDYL</sequence>
<accession>A0A2H0UGH0</accession>
<dbReference type="Gene3D" id="2.70.70.10">
    <property type="entry name" value="Glucose Permease (Domain IIA)"/>
    <property type="match status" value="1"/>
</dbReference>
<dbReference type="Gene3D" id="6.10.250.3150">
    <property type="match status" value="1"/>
</dbReference>
<dbReference type="PANTHER" id="PTHR21666:SF270">
    <property type="entry name" value="MUREIN HYDROLASE ACTIVATOR ENVC"/>
    <property type="match status" value="1"/>
</dbReference>
<dbReference type="GO" id="GO:0004222">
    <property type="term" value="F:metalloendopeptidase activity"/>
    <property type="evidence" value="ECO:0007669"/>
    <property type="project" value="TreeGrafter"/>
</dbReference>
<evidence type="ECO:0000259" key="2">
    <source>
        <dbReference type="Pfam" id="PF01551"/>
    </source>
</evidence>
<dbReference type="AlphaFoldDB" id="A0A2H0UGH0"/>
<dbReference type="EMBL" id="PFBH01000001">
    <property type="protein sequence ID" value="PIR85497.1"/>
    <property type="molecule type" value="Genomic_DNA"/>
</dbReference>
<evidence type="ECO:0000313" key="3">
    <source>
        <dbReference type="EMBL" id="PIR85497.1"/>
    </source>
</evidence>
<evidence type="ECO:0000256" key="1">
    <source>
        <dbReference type="SAM" id="Coils"/>
    </source>
</evidence>
<dbReference type="SUPFAM" id="SSF51261">
    <property type="entry name" value="Duplicated hybrid motif"/>
    <property type="match status" value="1"/>
</dbReference>
<protein>
    <recommendedName>
        <fullName evidence="2">M23ase beta-sheet core domain-containing protein</fullName>
    </recommendedName>
</protein>
<keyword evidence="1" id="KW-0175">Coiled coil</keyword>
<dbReference type="PANTHER" id="PTHR21666">
    <property type="entry name" value="PEPTIDASE-RELATED"/>
    <property type="match status" value="1"/>
</dbReference>
<dbReference type="Proteomes" id="UP000229315">
    <property type="component" value="Unassembled WGS sequence"/>
</dbReference>
<reference evidence="4" key="1">
    <citation type="submission" date="2017-09" db="EMBL/GenBank/DDBJ databases">
        <title>Depth-based differentiation of microbial function through sediment-hosted aquifers and enrichment of novel symbionts in the deep terrestrial subsurface.</title>
        <authorList>
            <person name="Probst A.J."/>
            <person name="Ladd B."/>
            <person name="Jarett J.K."/>
            <person name="Geller-Mcgrath D.E."/>
            <person name="Sieber C.M.K."/>
            <person name="Emerson J.B."/>
            <person name="Anantharaman K."/>
            <person name="Thomas B.C."/>
            <person name="Malmstrom R."/>
            <person name="Stieglmeier M."/>
            <person name="Klingl A."/>
            <person name="Woyke T."/>
            <person name="Ryan C.M."/>
            <person name="Banfield J.F."/>
        </authorList>
    </citation>
    <scope>NUCLEOTIDE SEQUENCE [LARGE SCALE GENOMIC DNA]</scope>
</reference>
<dbReference type="CDD" id="cd12797">
    <property type="entry name" value="M23_peptidase"/>
    <property type="match status" value="1"/>
</dbReference>
<dbReference type="InterPro" id="IPR016047">
    <property type="entry name" value="M23ase_b-sheet_dom"/>
</dbReference>
<dbReference type="Pfam" id="PF01551">
    <property type="entry name" value="Peptidase_M23"/>
    <property type="match status" value="1"/>
</dbReference>
<dbReference type="InterPro" id="IPR011055">
    <property type="entry name" value="Dup_hybrid_motif"/>
</dbReference>
<organism evidence="3 4">
    <name type="scientific">Candidatus Kaiserbacteria bacterium CG10_big_fil_rev_8_21_14_0_10_45_20</name>
    <dbReference type="NCBI Taxonomy" id="1974607"/>
    <lineage>
        <taxon>Bacteria</taxon>
        <taxon>Candidatus Kaiseribacteriota</taxon>
    </lineage>
</organism>
<proteinExistence type="predicted"/>
<gene>
    <name evidence="3" type="ORF">COU15_00170</name>
</gene>
<name>A0A2H0UGH0_9BACT</name>